<reference evidence="2 3" key="1">
    <citation type="submission" date="2020-07" db="EMBL/GenBank/DDBJ databases">
        <title>Sequencing the genomes of 1000 actinobacteria strains.</title>
        <authorList>
            <person name="Klenk H.-P."/>
        </authorList>
    </citation>
    <scope>NUCLEOTIDE SEQUENCE [LARGE SCALE GENOMIC DNA]</scope>
    <source>
        <strain evidence="2 3">DSM 22083</strain>
    </source>
</reference>
<dbReference type="AlphaFoldDB" id="A0A7Y9IF71"/>
<accession>A0A7Y9IF71</accession>
<dbReference type="GO" id="GO:0003824">
    <property type="term" value="F:catalytic activity"/>
    <property type="evidence" value="ECO:0007669"/>
    <property type="project" value="InterPro"/>
</dbReference>
<evidence type="ECO:0000259" key="1">
    <source>
        <dbReference type="Pfam" id="PF02441"/>
    </source>
</evidence>
<dbReference type="RefSeq" id="WP_179758086.1">
    <property type="nucleotide sequence ID" value="NZ_JACCBU010000001.1"/>
</dbReference>
<gene>
    <name evidence="2" type="ORF">BKA15_006936</name>
</gene>
<dbReference type="EMBL" id="JACCBU010000001">
    <property type="protein sequence ID" value="NYE75607.1"/>
    <property type="molecule type" value="Genomic_DNA"/>
</dbReference>
<comment type="caution">
    <text evidence="2">The sequence shown here is derived from an EMBL/GenBank/DDBJ whole genome shotgun (WGS) entry which is preliminary data.</text>
</comment>
<dbReference type="Gene3D" id="3.40.50.1950">
    <property type="entry name" value="Flavin prenyltransferase-like"/>
    <property type="match status" value="1"/>
</dbReference>
<keyword evidence="3" id="KW-1185">Reference proteome</keyword>
<dbReference type="SUPFAM" id="SSF52507">
    <property type="entry name" value="Homo-oligomeric flavin-containing Cys decarboxylases, HFCD"/>
    <property type="match status" value="1"/>
</dbReference>
<feature type="domain" description="Flavoprotein" evidence="1">
    <location>
        <begin position="23"/>
        <end position="150"/>
    </location>
</feature>
<evidence type="ECO:0000313" key="3">
    <source>
        <dbReference type="Proteomes" id="UP000569914"/>
    </source>
</evidence>
<organism evidence="2 3">
    <name type="scientific">Microlunatus parietis</name>
    <dbReference type="NCBI Taxonomy" id="682979"/>
    <lineage>
        <taxon>Bacteria</taxon>
        <taxon>Bacillati</taxon>
        <taxon>Actinomycetota</taxon>
        <taxon>Actinomycetes</taxon>
        <taxon>Propionibacteriales</taxon>
        <taxon>Propionibacteriaceae</taxon>
        <taxon>Microlunatus</taxon>
    </lineage>
</organism>
<dbReference type="InterPro" id="IPR003382">
    <property type="entry name" value="Flavoprotein"/>
</dbReference>
<proteinExistence type="predicted"/>
<dbReference type="Proteomes" id="UP000569914">
    <property type="component" value="Unassembled WGS sequence"/>
</dbReference>
<protein>
    <recommendedName>
        <fullName evidence="1">Flavoprotein domain-containing protein</fullName>
    </recommendedName>
</protein>
<name>A0A7Y9IF71_9ACTN</name>
<sequence length="183" mass="19530">MSQKVIGLVASAVGGLDALHDGLVAPLVARGCRVAVTLTPTAGAWLEDIGDTARIAATTGLPVRTSPRLPREQSPHPPIDLYIGAPLSANSTAKLALGIADNQALTVLCENIATTPMIIFPRVNAAHARQPAWDEHLRRLYRSPIHLIWGEDVWPLAEPRTAGPNRVLPWSSIIDTAARILAI</sequence>
<evidence type="ECO:0000313" key="2">
    <source>
        <dbReference type="EMBL" id="NYE75607.1"/>
    </source>
</evidence>
<dbReference type="Pfam" id="PF02441">
    <property type="entry name" value="Flavoprotein"/>
    <property type="match status" value="1"/>
</dbReference>
<dbReference type="InterPro" id="IPR036551">
    <property type="entry name" value="Flavin_trans-like"/>
</dbReference>